<feature type="compositionally biased region" description="Low complexity" evidence="1">
    <location>
        <begin position="218"/>
        <end position="237"/>
    </location>
</feature>
<protein>
    <recommendedName>
        <fullName evidence="4">ABC transporter ATP-binding protein</fullName>
    </recommendedName>
</protein>
<reference evidence="2 3" key="1">
    <citation type="submission" date="2019-10" db="EMBL/GenBank/DDBJ databases">
        <title>Nocardioides novel species isolated from the excrement of Marmot.</title>
        <authorList>
            <person name="Zhang G."/>
        </authorList>
    </citation>
    <scope>NUCLEOTIDE SEQUENCE [LARGE SCALE GENOMIC DNA]</scope>
    <source>
        <strain evidence="3">zg-579</strain>
    </source>
</reference>
<dbReference type="InterPro" id="IPR027417">
    <property type="entry name" value="P-loop_NTPase"/>
</dbReference>
<evidence type="ECO:0000313" key="3">
    <source>
        <dbReference type="Proteomes" id="UP000433406"/>
    </source>
</evidence>
<evidence type="ECO:0000256" key="1">
    <source>
        <dbReference type="SAM" id="MobiDB-lite"/>
    </source>
</evidence>
<dbReference type="Proteomes" id="UP000433406">
    <property type="component" value="Unassembled WGS sequence"/>
</dbReference>
<evidence type="ECO:0000313" key="2">
    <source>
        <dbReference type="EMBL" id="MTB97041.1"/>
    </source>
</evidence>
<feature type="compositionally biased region" description="Low complexity" evidence="1">
    <location>
        <begin position="246"/>
        <end position="270"/>
    </location>
</feature>
<dbReference type="AlphaFoldDB" id="A0A6I3JFX3"/>
<feature type="region of interest" description="Disordered" evidence="1">
    <location>
        <begin position="218"/>
        <end position="281"/>
    </location>
</feature>
<accession>A0A6I3JFX3</accession>
<dbReference type="RefSeq" id="WP_154616795.1">
    <property type="nucleotide sequence ID" value="NZ_CP053660.1"/>
</dbReference>
<name>A0A6I3JFX3_9ACTN</name>
<proteinExistence type="predicted"/>
<dbReference type="EMBL" id="WLCI01000019">
    <property type="protein sequence ID" value="MTB97041.1"/>
    <property type="molecule type" value="Genomic_DNA"/>
</dbReference>
<dbReference type="Gene3D" id="3.40.50.300">
    <property type="entry name" value="P-loop containing nucleotide triphosphate hydrolases"/>
    <property type="match status" value="1"/>
</dbReference>
<keyword evidence="3" id="KW-1185">Reference proteome</keyword>
<sequence length="281" mass="29508">MRDLQVLGRRSSILQLEALSIATGECVLVAGDPGQGHTALALAVTGRLSGLSGTVALIRDDGSVSTDPAALRRVTAVVDLPGISEPDDVSTIGTVAAEERAYAHRPSGRRAVRQWLATQRLSSRRHERVEDVPAADRTRVLASLAAERRGVRFIVLCLPDRHGGEPADWWALAQALASVGFGVLVQCQRSSARDLGALLPPAQGPEARRRPLVEALRTTPGPAIPAPTAVARAPDGAPDADDAPDAPDVADVADLTDTVVDVPPARAAPPDQHPVDEETRP</sequence>
<evidence type="ECO:0008006" key="4">
    <source>
        <dbReference type="Google" id="ProtNLM"/>
    </source>
</evidence>
<organism evidence="2 3">
    <name type="scientific">Nocardioides marmotae</name>
    <dbReference type="NCBI Taxonomy" id="2663857"/>
    <lineage>
        <taxon>Bacteria</taxon>
        <taxon>Bacillati</taxon>
        <taxon>Actinomycetota</taxon>
        <taxon>Actinomycetes</taxon>
        <taxon>Propionibacteriales</taxon>
        <taxon>Nocardioidaceae</taxon>
        <taxon>Nocardioides</taxon>
    </lineage>
</organism>
<gene>
    <name evidence="2" type="ORF">GGQ22_18370</name>
</gene>
<comment type="caution">
    <text evidence="2">The sequence shown here is derived from an EMBL/GenBank/DDBJ whole genome shotgun (WGS) entry which is preliminary data.</text>
</comment>
<dbReference type="SUPFAM" id="SSF52540">
    <property type="entry name" value="P-loop containing nucleoside triphosphate hydrolases"/>
    <property type="match status" value="1"/>
</dbReference>